<evidence type="ECO:0000313" key="1">
    <source>
        <dbReference type="EMBL" id="RAZ73404.1"/>
    </source>
</evidence>
<proteinExistence type="predicted"/>
<dbReference type="OrthoDB" id="7810870at2"/>
<dbReference type="RefSeq" id="WP_112130000.1">
    <property type="nucleotide sequence ID" value="NZ_QMBQ01000008.1"/>
</dbReference>
<evidence type="ECO:0008006" key="3">
    <source>
        <dbReference type="Google" id="ProtNLM"/>
    </source>
</evidence>
<dbReference type="AlphaFoldDB" id="A0A330GKM7"/>
<dbReference type="EMBL" id="QMBQ01000008">
    <property type="protein sequence ID" value="RAZ73404.1"/>
    <property type="molecule type" value="Genomic_DNA"/>
</dbReference>
<keyword evidence="2" id="KW-1185">Reference proteome</keyword>
<sequence length="313" mass="35929">MNLAVNSPVPADHGNLVIVRAGDSSLHRGWGADQPGCGFDLIVSYYGSDPSAFRLPYERRVDQRGGKWDGLFALFRQRPELLQRYQYFWLPDDDLDADRKTIEAIFANMRRLDLDVGQPSLTLDSYFSHLPFLRCDSFEFRFVDKIEIMAPCIRAGILLKMLPLFERSMSGFGLDALWTRLGADNRRKSAVFDNLSVRHTRPVGTALAKVMLEKGLTPEAEYAQLETRFGLDEFYPISYEAVDRKGRLWRSKTAIGLRMMLDYACRLKTFKQAHRLKKMLWRHVRRQHFKAIELSTIAIAPPPVHAADRAKTC</sequence>
<reference evidence="1 2" key="2">
    <citation type="submission" date="2018-07" db="EMBL/GenBank/DDBJ databases">
        <title>Diversity of Mesorhizobium strains in Brazil.</title>
        <authorList>
            <person name="Helene L.C.F."/>
            <person name="Dall'Agnol R."/>
            <person name="Delamuta J.R.M."/>
            <person name="Hungria M."/>
        </authorList>
    </citation>
    <scope>NUCLEOTIDE SEQUENCE [LARGE SCALE GENOMIC DNA]</scope>
    <source>
        <strain evidence="1 2">CNPSo 3140</strain>
    </source>
</reference>
<name>A0A330GKM7_9HYPH</name>
<evidence type="ECO:0000313" key="2">
    <source>
        <dbReference type="Proteomes" id="UP000251956"/>
    </source>
</evidence>
<dbReference type="Proteomes" id="UP000251956">
    <property type="component" value="Unassembled WGS sequence"/>
</dbReference>
<comment type="caution">
    <text evidence="1">The sequence shown here is derived from an EMBL/GenBank/DDBJ whole genome shotgun (WGS) entry which is preliminary data.</text>
</comment>
<accession>A0A330GKM7</accession>
<gene>
    <name evidence="1" type="ORF">DPM35_25760</name>
</gene>
<protein>
    <recommendedName>
        <fullName evidence="3">DUF707 domain-containing protein</fullName>
    </recommendedName>
</protein>
<organism evidence="1 2">
    <name type="scientific">Mesorhizobium atlanticum</name>
    <dbReference type="NCBI Taxonomy" id="2233532"/>
    <lineage>
        <taxon>Bacteria</taxon>
        <taxon>Pseudomonadati</taxon>
        <taxon>Pseudomonadota</taxon>
        <taxon>Alphaproteobacteria</taxon>
        <taxon>Hyphomicrobiales</taxon>
        <taxon>Phyllobacteriaceae</taxon>
        <taxon>Mesorhizobium</taxon>
    </lineage>
</organism>
<reference evidence="2" key="1">
    <citation type="submission" date="2018-06" db="EMBL/GenBank/DDBJ databases">
        <authorList>
            <person name="Helene L.C."/>
            <person name="Dall'Agnol R."/>
            <person name="Delamuta J.R."/>
            <person name="Hungria M."/>
        </authorList>
    </citation>
    <scope>NUCLEOTIDE SEQUENCE [LARGE SCALE GENOMIC DNA]</scope>
    <source>
        <strain evidence="2">CNPSo 3140</strain>
    </source>
</reference>